<accession>A0A1F5ZGL2</accession>
<dbReference type="Pfam" id="PF07963">
    <property type="entry name" value="N_methyl"/>
    <property type="match status" value="1"/>
</dbReference>
<evidence type="ECO:0000313" key="8">
    <source>
        <dbReference type="EMBL" id="OGG11485.1"/>
    </source>
</evidence>
<dbReference type="PANTHER" id="PTHR30093:SF44">
    <property type="entry name" value="TYPE II SECRETION SYSTEM CORE PROTEIN G"/>
    <property type="match status" value="1"/>
</dbReference>
<dbReference type="EMBL" id="MFIZ01000026">
    <property type="protein sequence ID" value="OGG11485.1"/>
    <property type="molecule type" value="Genomic_DNA"/>
</dbReference>
<name>A0A1F5ZGL2_9BACT</name>
<dbReference type="InterPro" id="IPR045584">
    <property type="entry name" value="Pilin-like"/>
</dbReference>
<protein>
    <recommendedName>
        <fullName evidence="7">Type II secretion system protein GspG C-terminal domain-containing protein</fullName>
    </recommendedName>
</protein>
<dbReference type="Pfam" id="PF08334">
    <property type="entry name" value="T2SSG"/>
    <property type="match status" value="1"/>
</dbReference>
<keyword evidence="2" id="KW-0488">Methylation</keyword>
<evidence type="ECO:0000313" key="9">
    <source>
        <dbReference type="Proteomes" id="UP000177268"/>
    </source>
</evidence>
<sequence length="151" mass="16387">MARHNKGFTLLELLVSATIIVVLTVIGMVSYSSVNKRSRDVKRKSDLEQIRSALEMYRADNGYYPAPPESTGGFGSVSALSSILVSTYMPAVPTDPTYPKLDYWYTVTNLLSGQYYGYCVCSQLETITAPSSTCTAVSIPAGSCNYGLKSP</sequence>
<dbReference type="InterPro" id="IPR000983">
    <property type="entry name" value="Bac_GSPG_pilin"/>
</dbReference>
<dbReference type="Gene3D" id="3.30.700.10">
    <property type="entry name" value="Glycoprotein, Type 4 Pilin"/>
    <property type="match status" value="1"/>
</dbReference>
<proteinExistence type="predicted"/>
<reference evidence="8 9" key="1">
    <citation type="journal article" date="2016" name="Nat. Commun.">
        <title>Thousands of microbial genomes shed light on interconnected biogeochemical processes in an aquifer system.</title>
        <authorList>
            <person name="Anantharaman K."/>
            <person name="Brown C.T."/>
            <person name="Hug L.A."/>
            <person name="Sharon I."/>
            <person name="Castelle C.J."/>
            <person name="Probst A.J."/>
            <person name="Thomas B.C."/>
            <person name="Singh A."/>
            <person name="Wilkins M.J."/>
            <person name="Karaoz U."/>
            <person name="Brodie E.L."/>
            <person name="Williams K.H."/>
            <person name="Hubbard S.S."/>
            <person name="Banfield J.F."/>
        </authorList>
    </citation>
    <scope>NUCLEOTIDE SEQUENCE [LARGE SCALE GENOMIC DNA]</scope>
</reference>
<dbReference type="Proteomes" id="UP000177268">
    <property type="component" value="Unassembled WGS sequence"/>
</dbReference>
<keyword evidence="5 6" id="KW-0472">Membrane</keyword>
<evidence type="ECO:0000256" key="2">
    <source>
        <dbReference type="ARBA" id="ARBA00022481"/>
    </source>
</evidence>
<evidence type="ECO:0000256" key="3">
    <source>
        <dbReference type="ARBA" id="ARBA00022692"/>
    </source>
</evidence>
<evidence type="ECO:0000256" key="4">
    <source>
        <dbReference type="ARBA" id="ARBA00022989"/>
    </source>
</evidence>
<dbReference type="InterPro" id="IPR012902">
    <property type="entry name" value="N_methyl_site"/>
</dbReference>
<evidence type="ECO:0000256" key="5">
    <source>
        <dbReference type="ARBA" id="ARBA00023136"/>
    </source>
</evidence>
<dbReference type="PRINTS" id="PR00813">
    <property type="entry name" value="BCTERIALGSPG"/>
</dbReference>
<feature type="transmembrane region" description="Helical" evidence="6">
    <location>
        <begin position="13"/>
        <end position="34"/>
    </location>
</feature>
<dbReference type="NCBIfam" id="TIGR02532">
    <property type="entry name" value="IV_pilin_GFxxxE"/>
    <property type="match status" value="1"/>
</dbReference>
<keyword evidence="3 6" id="KW-0812">Transmembrane</keyword>
<dbReference type="AlphaFoldDB" id="A0A1F5ZGL2"/>
<dbReference type="SUPFAM" id="SSF54523">
    <property type="entry name" value="Pili subunits"/>
    <property type="match status" value="1"/>
</dbReference>
<dbReference type="STRING" id="1798370.A2Z00_03500"/>
<dbReference type="PROSITE" id="PS00409">
    <property type="entry name" value="PROKAR_NTER_METHYL"/>
    <property type="match status" value="1"/>
</dbReference>
<organism evidence="8 9">
    <name type="scientific">Candidatus Gottesmanbacteria bacterium RBG_13_45_10</name>
    <dbReference type="NCBI Taxonomy" id="1798370"/>
    <lineage>
        <taxon>Bacteria</taxon>
        <taxon>Candidatus Gottesmaniibacteriota</taxon>
    </lineage>
</organism>
<evidence type="ECO:0000256" key="6">
    <source>
        <dbReference type="SAM" id="Phobius"/>
    </source>
</evidence>
<dbReference type="GO" id="GO:0015628">
    <property type="term" value="P:protein secretion by the type II secretion system"/>
    <property type="evidence" value="ECO:0007669"/>
    <property type="project" value="InterPro"/>
</dbReference>
<keyword evidence="4 6" id="KW-1133">Transmembrane helix</keyword>
<feature type="domain" description="Type II secretion system protein GspG C-terminal" evidence="7">
    <location>
        <begin position="36"/>
        <end position="100"/>
    </location>
</feature>
<comment type="caution">
    <text evidence="8">The sequence shown here is derived from an EMBL/GenBank/DDBJ whole genome shotgun (WGS) entry which is preliminary data.</text>
</comment>
<gene>
    <name evidence="8" type="ORF">A2Z00_03500</name>
</gene>
<dbReference type="InterPro" id="IPR013545">
    <property type="entry name" value="T2SS_protein-GspG_C"/>
</dbReference>
<comment type="subcellular location">
    <subcellularLocation>
        <location evidence="1">Membrane</location>
        <topology evidence="1">Single-pass membrane protein</topology>
    </subcellularLocation>
</comment>
<evidence type="ECO:0000259" key="7">
    <source>
        <dbReference type="Pfam" id="PF08334"/>
    </source>
</evidence>
<evidence type="ECO:0000256" key="1">
    <source>
        <dbReference type="ARBA" id="ARBA00004167"/>
    </source>
</evidence>
<dbReference type="GO" id="GO:0016020">
    <property type="term" value="C:membrane"/>
    <property type="evidence" value="ECO:0007669"/>
    <property type="project" value="UniProtKB-SubCell"/>
</dbReference>
<dbReference type="GO" id="GO:0015627">
    <property type="term" value="C:type II protein secretion system complex"/>
    <property type="evidence" value="ECO:0007669"/>
    <property type="project" value="InterPro"/>
</dbReference>
<dbReference type="PANTHER" id="PTHR30093">
    <property type="entry name" value="GENERAL SECRETION PATHWAY PROTEIN G"/>
    <property type="match status" value="1"/>
</dbReference>